<dbReference type="SUPFAM" id="SSF50993">
    <property type="entry name" value="Peptidase/esterase 'gauge' domain"/>
    <property type="match status" value="1"/>
</dbReference>
<dbReference type="PANTHER" id="PTHR42881">
    <property type="entry name" value="PROLYL ENDOPEPTIDASE"/>
    <property type="match status" value="1"/>
</dbReference>
<dbReference type="InterPro" id="IPR001375">
    <property type="entry name" value="Peptidase_S9_cat"/>
</dbReference>
<feature type="domain" description="Peptidase S9 prolyl oligopeptidase catalytic" evidence="7">
    <location>
        <begin position="502"/>
        <end position="712"/>
    </location>
</feature>
<comment type="caution">
    <text evidence="9">The sequence shown here is derived from an EMBL/GenBank/DDBJ whole genome shotgun (WGS) entry which is preliminary data.</text>
</comment>
<dbReference type="RefSeq" id="WP_241448201.1">
    <property type="nucleotide sequence ID" value="NZ_JAKZHW010000002.1"/>
</dbReference>
<evidence type="ECO:0000256" key="2">
    <source>
        <dbReference type="ARBA" id="ARBA00011897"/>
    </source>
</evidence>
<dbReference type="InterPro" id="IPR023302">
    <property type="entry name" value="Pept_S9A_N"/>
</dbReference>
<dbReference type="Gene3D" id="2.130.10.120">
    <property type="entry name" value="Prolyl oligopeptidase, N-terminal domain"/>
    <property type="match status" value="1"/>
</dbReference>
<keyword evidence="4" id="KW-0378">Hydrolase</keyword>
<keyword evidence="3" id="KW-0645">Protease</keyword>
<gene>
    <name evidence="9" type="ORF">LZ016_14685</name>
</gene>
<accession>A0ABS9VRT8</accession>
<evidence type="ECO:0000313" key="10">
    <source>
        <dbReference type="Proteomes" id="UP001203058"/>
    </source>
</evidence>
<keyword evidence="5" id="KW-0720">Serine protease</keyword>
<evidence type="ECO:0000256" key="1">
    <source>
        <dbReference type="ARBA" id="ARBA00001070"/>
    </source>
</evidence>
<dbReference type="Gene3D" id="3.40.50.1820">
    <property type="entry name" value="alpha/beta hydrolase"/>
    <property type="match status" value="1"/>
</dbReference>
<reference evidence="9 10" key="1">
    <citation type="submission" date="2022-03" db="EMBL/GenBank/DDBJ databases">
        <authorList>
            <person name="Jo J.-H."/>
            <person name="Im W.-T."/>
        </authorList>
    </citation>
    <scope>NUCLEOTIDE SEQUENCE [LARGE SCALE GENOMIC DNA]</scope>
    <source>
        <strain evidence="9 10">SM33</strain>
    </source>
</reference>
<dbReference type="PANTHER" id="PTHR42881:SF2">
    <property type="entry name" value="PROLYL ENDOPEPTIDASE"/>
    <property type="match status" value="1"/>
</dbReference>
<dbReference type="InterPro" id="IPR002470">
    <property type="entry name" value="Peptidase_S9A"/>
</dbReference>
<keyword evidence="6" id="KW-0732">Signal</keyword>
<feature type="domain" description="Peptidase S9A N-terminal" evidence="8">
    <location>
        <begin position="37"/>
        <end position="439"/>
    </location>
</feature>
<evidence type="ECO:0000259" key="7">
    <source>
        <dbReference type="Pfam" id="PF00326"/>
    </source>
</evidence>
<evidence type="ECO:0000313" key="9">
    <source>
        <dbReference type="EMBL" id="MCH8617342.1"/>
    </source>
</evidence>
<evidence type="ECO:0000259" key="8">
    <source>
        <dbReference type="Pfam" id="PF02897"/>
    </source>
</evidence>
<evidence type="ECO:0000256" key="6">
    <source>
        <dbReference type="SAM" id="SignalP"/>
    </source>
</evidence>
<sequence length="722" mass="77140">MSFTRVWVSCAVLLASTALQHQAFAAPASRPAPPPAKPVTETHFGTKITDPYRYMEDEKDASVVDWMKAEGRYSRAFLDALPGHADMLSRLSAFTGSFDFVNSIQQAGGRTFYEERSPGADNFDLLVRNPDGTTKKLVDVAALRAANGGKAMALNYFQPSQDGSKVAVGLSEGGSENAKLTVIDVATGKTIAGPIERAQFGANNWTPDGTKMFVHIFQELAPGASSINKYKNSRTYVWDLQNPPVPVLGKGVGTLAFTEDEFPLIATTPGSDLALAISANGVQNEIALWTAPLSDALKPNVAWKPLAARSDDVTNAAISGNRIYLLSHKDAPTFQVLSMEAGQHISDAKVIVPAQPGRLIESISAAADGLYVRARRGVYSELFKVPLDGGPEQALPLPFKGSISELFADPREPGAIIQVEGWTTPPTTLAFAPSTGQFTDLKLGMTPAGFDPKQFRIEDLTAKAADGTAIPLSYLTAAGGTHPRPLLLWAYGSYGISQFPGFGSRVNMTLREGIDYAVCHVRGGGELGETWRLGGKDANKPNTWLDLIACAEDVIARGYTTKSMLFIGGGSAGGITMGRAMESRPDLFAGVFDLVPSANPLRMEFSLSGPANIPEFGSIKTEQGFKNLLAMDSIYHLKPGTHYPPIMITTGLNDPRVSSWEPAKLTASLLASGTKNPVLLRVDEDAGHGIGSTKTQSDELYADILTFIKWRLAQNGGVASAK</sequence>
<dbReference type="Pfam" id="PF02897">
    <property type="entry name" value="Peptidase_S9_N"/>
    <property type="match status" value="1"/>
</dbReference>
<dbReference type="InterPro" id="IPR029058">
    <property type="entry name" value="AB_hydrolase_fold"/>
</dbReference>
<name>A0ABS9VRT8_9SPHN</name>
<dbReference type="PRINTS" id="PR00862">
    <property type="entry name" value="PROLIGOPTASE"/>
</dbReference>
<feature type="signal peptide" evidence="6">
    <location>
        <begin position="1"/>
        <end position="25"/>
    </location>
</feature>
<protein>
    <recommendedName>
        <fullName evidence="2">prolyl oligopeptidase</fullName>
        <ecNumber evidence="2">3.4.21.26</ecNumber>
    </recommendedName>
</protein>
<evidence type="ECO:0000256" key="4">
    <source>
        <dbReference type="ARBA" id="ARBA00022801"/>
    </source>
</evidence>
<dbReference type="SUPFAM" id="SSF53474">
    <property type="entry name" value="alpha/beta-Hydrolases"/>
    <property type="match status" value="1"/>
</dbReference>
<evidence type="ECO:0000256" key="5">
    <source>
        <dbReference type="ARBA" id="ARBA00022825"/>
    </source>
</evidence>
<dbReference type="Pfam" id="PF00326">
    <property type="entry name" value="Peptidase_S9"/>
    <property type="match status" value="1"/>
</dbReference>
<dbReference type="EMBL" id="JAKZHW010000002">
    <property type="protein sequence ID" value="MCH8617342.1"/>
    <property type="molecule type" value="Genomic_DNA"/>
</dbReference>
<feature type="chain" id="PRO_5045366024" description="prolyl oligopeptidase" evidence="6">
    <location>
        <begin position="26"/>
        <end position="722"/>
    </location>
</feature>
<organism evidence="9 10">
    <name type="scientific">Sphingomonas telluris</name>
    <dbReference type="NCBI Taxonomy" id="2907998"/>
    <lineage>
        <taxon>Bacteria</taxon>
        <taxon>Pseudomonadati</taxon>
        <taxon>Pseudomonadota</taxon>
        <taxon>Alphaproteobacteria</taxon>
        <taxon>Sphingomonadales</taxon>
        <taxon>Sphingomonadaceae</taxon>
        <taxon>Sphingomonas</taxon>
    </lineage>
</organism>
<proteinExistence type="predicted"/>
<evidence type="ECO:0000256" key="3">
    <source>
        <dbReference type="ARBA" id="ARBA00022670"/>
    </source>
</evidence>
<comment type="catalytic activity">
    <reaction evidence="1">
        <text>Hydrolysis of Pro-|-Xaa &gt;&gt; Ala-|-Xaa in oligopeptides.</text>
        <dbReference type="EC" id="3.4.21.26"/>
    </reaction>
</comment>
<dbReference type="Proteomes" id="UP001203058">
    <property type="component" value="Unassembled WGS sequence"/>
</dbReference>
<dbReference type="EC" id="3.4.21.26" evidence="2"/>
<dbReference type="InterPro" id="IPR051167">
    <property type="entry name" value="Prolyl_oligopep/macrocyclase"/>
</dbReference>
<keyword evidence="10" id="KW-1185">Reference proteome</keyword>